<feature type="domain" description="Leucine-binding protein" evidence="5">
    <location>
        <begin position="31"/>
        <end position="379"/>
    </location>
</feature>
<dbReference type="SUPFAM" id="SSF53822">
    <property type="entry name" value="Periplasmic binding protein-like I"/>
    <property type="match status" value="1"/>
</dbReference>
<organism evidence="6 7">
    <name type="scientific">Chelatococcus asaccharovorans</name>
    <dbReference type="NCBI Taxonomy" id="28210"/>
    <lineage>
        <taxon>Bacteria</taxon>
        <taxon>Pseudomonadati</taxon>
        <taxon>Pseudomonadota</taxon>
        <taxon>Alphaproteobacteria</taxon>
        <taxon>Hyphomicrobiales</taxon>
        <taxon>Chelatococcaceae</taxon>
        <taxon>Chelatococcus</taxon>
    </lineage>
</organism>
<dbReference type="OrthoDB" id="8043158at2"/>
<dbReference type="PRINTS" id="PR00337">
    <property type="entry name" value="LEUILEVALBP"/>
</dbReference>
<dbReference type="PANTHER" id="PTHR30483">
    <property type="entry name" value="LEUCINE-SPECIFIC-BINDING PROTEIN"/>
    <property type="match status" value="1"/>
</dbReference>
<accession>A0A2V3UJ32</accession>
<dbReference type="InterPro" id="IPR028081">
    <property type="entry name" value="Leu-bd"/>
</dbReference>
<evidence type="ECO:0000256" key="4">
    <source>
        <dbReference type="ARBA" id="ARBA00022970"/>
    </source>
</evidence>
<dbReference type="GO" id="GO:0006865">
    <property type="term" value="P:amino acid transport"/>
    <property type="evidence" value="ECO:0007669"/>
    <property type="project" value="UniProtKB-KW"/>
</dbReference>
<evidence type="ECO:0000256" key="1">
    <source>
        <dbReference type="ARBA" id="ARBA00010062"/>
    </source>
</evidence>
<keyword evidence="7" id="KW-1185">Reference proteome</keyword>
<gene>
    <name evidence="6" type="ORF">C7450_101939</name>
</gene>
<protein>
    <submittedName>
        <fullName evidence="6">Amino acid/amide ABC transporter substrate-binding protein (HAAT family)</fullName>
    </submittedName>
</protein>
<dbReference type="Proteomes" id="UP000248021">
    <property type="component" value="Unassembled WGS sequence"/>
</dbReference>
<keyword evidence="3" id="KW-0732">Signal</keyword>
<dbReference type="InterPro" id="IPR028082">
    <property type="entry name" value="Peripla_BP_I"/>
</dbReference>
<name>A0A2V3UJ32_9HYPH</name>
<dbReference type="InterPro" id="IPR000709">
    <property type="entry name" value="Leu_Ile_Val-bd"/>
</dbReference>
<dbReference type="PROSITE" id="PS51318">
    <property type="entry name" value="TAT"/>
    <property type="match status" value="1"/>
</dbReference>
<evidence type="ECO:0000313" key="6">
    <source>
        <dbReference type="EMBL" id="PXW65176.1"/>
    </source>
</evidence>
<evidence type="ECO:0000256" key="2">
    <source>
        <dbReference type="ARBA" id="ARBA00022448"/>
    </source>
</evidence>
<dbReference type="EMBL" id="QJJK01000001">
    <property type="protein sequence ID" value="PXW65176.1"/>
    <property type="molecule type" value="Genomic_DNA"/>
</dbReference>
<dbReference type="Pfam" id="PF13458">
    <property type="entry name" value="Peripla_BP_6"/>
    <property type="match status" value="1"/>
</dbReference>
<dbReference type="InterPro" id="IPR006311">
    <property type="entry name" value="TAT_signal"/>
</dbReference>
<dbReference type="CDD" id="cd06330">
    <property type="entry name" value="PBP1_As_SBP-like"/>
    <property type="match status" value="1"/>
</dbReference>
<keyword evidence="4" id="KW-0029">Amino-acid transport</keyword>
<comment type="caution">
    <text evidence="6">The sequence shown here is derived from an EMBL/GenBank/DDBJ whole genome shotgun (WGS) entry which is preliminary data.</text>
</comment>
<keyword evidence="2" id="KW-0813">Transport</keyword>
<sequence>MKLSRRTVIATATATTGVALLGRHGARAAEPIRIGVLMPLSGNAELVGNRQKIGVEIARDQINAAGGILGRPLELVIRDDKGDPNQAVANARELSSSGVNLVIGAALSAQNIAVIQVIQSLNLVQMTASAPLDGLTHEIFNRNFFRLSDNNYMRCRSLARVMAERFPDVTTWGGFISDISVGHDSWKQFSSALREFYPKYAKKDVVLTDVIASKFGTTDYKTQIFRMMRTPAQGVFNLTYGADMITLWKQAKTLGLSDKIKVVCDGSGELDLPVVLGKDGPTELWSNLHWYFGNPNANKVHQDLVAEVKVRTKNDPYPSSLIGPAHGAVLCYAAAIQAANSTETNAVIQALETVEVETAKGKIRFRKEDHQQIGPVNLAGSVPTADGFTFKASVEVPGAEIVEPPTPGVALKL</sequence>
<dbReference type="PANTHER" id="PTHR30483:SF37">
    <property type="entry name" value="ABC TRANSPORTER SUBSTRATE-BINDING PROTEIN"/>
    <property type="match status" value="1"/>
</dbReference>
<dbReference type="AlphaFoldDB" id="A0A2V3UJ32"/>
<evidence type="ECO:0000259" key="5">
    <source>
        <dbReference type="Pfam" id="PF13458"/>
    </source>
</evidence>
<dbReference type="Gene3D" id="3.40.50.2300">
    <property type="match status" value="2"/>
</dbReference>
<reference evidence="6 7" key="1">
    <citation type="submission" date="2018-05" db="EMBL/GenBank/DDBJ databases">
        <title>Genomic Encyclopedia of Type Strains, Phase IV (KMG-IV): sequencing the most valuable type-strain genomes for metagenomic binning, comparative biology and taxonomic classification.</title>
        <authorList>
            <person name="Goeker M."/>
        </authorList>
    </citation>
    <scope>NUCLEOTIDE SEQUENCE [LARGE SCALE GENOMIC DNA]</scope>
    <source>
        <strain evidence="6 7">DSM 6462</strain>
    </source>
</reference>
<proteinExistence type="inferred from homology"/>
<evidence type="ECO:0000313" key="7">
    <source>
        <dbReference type="Proteomes" id="UP000248021"/>
    </source>
</evidence>
<dbReference type="RefSeq" id="WP_110373159.1">
    <property type="nucleotide sequence ID" value="NZ_JAHBRY010000001.1"/>
</dbReference>
<comment type="similarity">
    <text evidence="1">Belongs to the leucine-binding protein family.</text>
</comment>
<evidence type="ECO:0000256" key="3">
    <source>
        <dbReference type="ARBA" id="ARBA00022729"/>
    </source>
</evidence>
<dbReference type="InterPro" id="IPR051010">
    <property type="entry name" value="BCAA_transport"/>
</dbReference>